<dbReference type="Pfam" id="PF13546">
    <property type="entry name" value="DDE_5"/>
    <property type="match status" value="1"/>
</dbReference>
<keyword evidence="3" id="KW-1185">Reference proteome</keyword>
<name>A0ABV8XJ61_9DEIO</name>
<sequence length="124" mass="14414">MLASLLKRSRRPRWTRHFPTWFSPFLSCWRHQAQHRWAPVYVQGVCRSAQRKNRQRLADQVASGKQDRLQHFITDSPWNTQGRERIVADRAGYLLGGKHAVLVIDDRCLTKFGARSVGLAFSLK</sequence>
<protein>
    <submittedName>
        <fullName evidence="2">Transposase</fullName>
    </submittedName>
</protein>
<organism evidence="2 3">
    <name type="scientific">Deinococcus navajonensis</name>
    <dbReference type="NCBI Taxonomy" id="309884"/>
    <lineage>
        <taxon>Bacteria</taxon>
        <taxon>Thermotogati</taxon>
        <taxon>Deinococcota</taxon>
        <taxon>Deinococci</taxon>
        <taxon>Deinococcales</taxon>
        <taxon>Deinococcaceae</taxon>
        <taxon>Deinococcus</taxon>
    </lineage>
</organism>
<feature type="domain" description="Transposase IS701-like DDE" evidence="1">
    <location>
        <begin position="24"/>
        <end position="120"/>
    </location>
</feature>
<accession>A0ABV8XJ61</accession>
<dbReference type="RefSeq" id="WP_380035681.1">
    <property type="nucleotide sequence ID" value="NZ_JBHSEH010000004.1"/>
</dbReference>
<dbReference type="InterPro" id="IPR038721">
    <property type="entry name" value="IS701-like_DDE_dom"/>
</dbReference>
<comment type="caution">
    <text evidence="2">The sequence shown here is derived from an EMBL/GenBank/DDBJ whole genome shotgun (WGS) entry which is preliminary data.</text>
</comment>
<evidence type="ECO:0000313" key="2">
    <source>
        <dbReference type="EMBL" id="MFC4424926.1"/>
    </source>
</evidence>
<evidence type="ECO:0000313" key="3">
    <source>
        <dbReference type="Proteomes" id="UP001595998"/>
    </source>
</evidence>
<reference evidence="3" key="1">
    <citation type="journal article" date="2019" name="Int. J. Syst. Evol. Microbiol.">
        <title>The Global Catalogue of Microorganisms (GCM) 10K type strain sequencing project: providing services to taxonomists for standard genome sequencing and annotation.</title>
        <authorList>
            <consortium name="The Broad Institute Genomics Platform"/>
            <consortium name="The Broad Institute Genome Sequencing Center for Infectious Disease"/>
            <person name="Wu L."/>
            <person name="Ma J."/>
        </authorList>
    </citation>
    <scope>NUCLEOTIDE SEQUENCE [LARGE SCALE GENOMIC DNA]</scope>
    <source>
        <strain evidence="3">CCUG 56029</strain>
    </source>
</reference>
<evidence type="ECO:0000259" key="1">
    <source>
        <dbReference type="Pfam" id="PF13546"/>
    </source>
</evidence>
<dbReference type="PANTHER" id="PTHR33627:SF1">
    <property type="entry name" value="TRANSPOSASE"/>
    <property type="match status" value="1"/>
</dbReference>
<dbReference type="Proteomes" id="UP001595998">
    <property type="component" value="Unassembled WGS sequence"/>
</dbReference>
<dbReference type="EMBL" id="JBHSEH010000004">
    <property type="protein sequence ID" value="MFC4424926.1"/>
    <property type="molecule type" value="Genomic_DNA"/>
</dbReference>
<proteinExistence type="predicted"/>
<dbReference type="PANTHER" id="PTHR33627">
    <property type="entry name" value="TRANSPOSASE"/>
    <property type="match status" value="1"/>
</dbReference>
<dbReference type="InterPro" id="IPR039365">
    <property type="entry name" value="IS701-like"/>
</dbReference>
<gene>
    <name evidence="2" type="ORF">ACFOZ9_01805</name>
</gene>